<reference evidence="2 3" key="1">
    <citation type="journal article" date="2020" name="Nature">
        <title>Six reference-quality genomes reveal evolution of bat adaptations.</title>
        <authorList>
            <person name="Jebb D."/>
            <person name="Huang Z."/>
            <person name="Pippel M."/>
            <person name="Hughes G.M."/>
            <person name="Lavrichenko K."/>
            <person name="Devanna P."/>
            <person name="Winkler S."/>
            <person name="Jermiin L.S."/>
            <person name="Skirmuntt E.C."/>
            <person name="Katzourakis A."/>
            <person name="Burkitt-Gray L."/>
            <person name="Ray D.A."/>
            <person name="Sullivan K.A.M."/>
            <person name="Roscito J.G."/>
            <person name="Kirilenko B.M."/>
            <person name="Davalos L.M."/>
            <person name="Corthals A.P."/>
            <person name="Power M.L."/>
            <person name="Jones G."/>
            <person name="Ransome R.D."/>
            <person name="Dechmann D.K.N."/>
            <person name="Locatelli A.G."/>
            <person name="Puechmaille S.J."/>
            <person name="Fedrigo O."/>
            <person name="Jarvis E.D."/>
            <person name="Hiller M."/>
            <person name="Vernes S.C."/>
            <person name="Myers E.W."/>
            <person name="Teeling E.C."/>
        </authorList>
    </citation>
    <scope>NUCLEOTIDE SEQUENCE [LARGE SCALE GENOMIC DNA]</scope>
    <source>
        <strain evidence="2">MPipKuh1</strain>
        <tissue evidence="2">Flight muscle</tissue>
    </source>
</reference>
<name>A0A7J7ZJJ6_PIPKU</name>
<sequence length="155" mass="17079">MYCSHTGCDQMTYGRGRQTAAHEPHVALWPLECGSSTKYHVWARTYRSTETSWPMRRSWLLALKRNFSCRTVDLEFADHCPRGMFVCLSGVWRLSCELCSVCDQDGGSGVAAHRAAHALGQTPASGTSEPWEGRLLSMPSGSGQPAVCGKLLSRQ</sequence>
<accession>A0A7J7ZJJ6</accession>
<gene>
    <name evidence="2" type="ORF">mPipKuh1_009666</name>
</gene>
<comment type="caution">
    <text evidence="2">The sequence shown here is derived from an EMBL/GenBank/DDBJ whole genome shotgun (WGS) entry which is preliminary data.</text>
</comment>
<keyword evidence="3" id="KW-1185">Reference proteome</keyword>
<dbReference type="Proteomes" id="UP000558488">
    <property type="component" value="Unassembled WGS sequence"/>
</dbReference>
<evidence type="ECO:0000313" key="3">
    <source>
        <dbReference type="Proteomes" id="UP000558488"/>
    </source>
</evidence>
<evidence type="ECO:0000313" key="2">
    <source>
        <dbReference type="EMBL" id="KAF6374447.1"/>
    </source>
</evidence>
<dbReference type="EMBL" id="JACAGB010000003">
    <property type="protein sequence ID" value="KAF6374447.1"/>
    <property type="molecule type" value="Genomic_DNA"/>
</dbReference>
<proteinExistence type="predicted"/>
<organism evidence="2 3">
    <name type="scientific">Pipistrellus kuhlii</name>
    <name type="common">Kuhl's pipistrelle</name>
    <dbReference type="NCBI Taxonomy" id="59472"/>
    <lineage>
        <taxon>Eukaryota</taxon>
        <taxon>Metazoa</taxon>
        <taxon>Chordata</taxon>
        <taxon>Craniata</taxon>
        <taxon>Vertebrata</taxon>
        <taxon>Euteleostomi</taxon>
        <taxon>Mammalia</taxon>
        <taxon>Eutheria</taxon>
        <taxon>Laurasiatheria</taxon>
        <taxon>Chiroptera</taxon>
        <taxon>Yangochiroptera</taxon>
        <taxon>Vespertilionidae</taxon>
        <taxon>Pipistrellus</taxon>
    </lineage>
</organism>
<feature type="region of interest" description="Disordered" evidence="1">
    <location>
        <begin position="121"/>
        <end position="146"/>
    </location>
</feature>
<protein>
    <submittedName>
        <fullName evidence="2">Uncharacterized protein</fullName>
    </submittedName>
</protein>
<dbReference type="AlphaFoldDB" id="A0A7J7ZJJ6"/>
<evidence type="ECO:0000256" key="1">
    <source>
        <dbReference type="SAM" id="MobiDB-lite"/>
    </source>
</evidence>